<organism evidence="1 2">
    <name type="scientific">Arctium lappa</name>
    <name type="common">Greater burdock</name>
    <name type="synonym">Lappa major</name>
    <dbReference type="NCBI Taxonomy" id="4217"/>
    <lineage>
        <taxon>Eukaryota</taxon>
        <taxon>Viridiplantae</taxon>
        <taxon>Streptophyta</taxon>
        <taxon>Embryophyta</taxon>
        <taxon>Tracheophyta</taxon>
        <taxon>Spermatophyta</taxon>
        <taxon>Magnoliopsida</taxon>
        <taxon>eudicotyledons</taxon>
        <taxon>Gunneridae</taxon>
        <taxon>Pentapetalae</taxon>
        <taxon>asterids</taxon>
        <taxon>campanulids</taxon>
        <taxon>Asterales</taxon>
        <taxon>Asteraceae</taxon>
        <taxon>Carduoideae</taxon>
        <taxon>Cardueae</taxon>
        <taxon>Arctiinae</taxon>
        <taxon>Arctium</taxon>
    </lineage>
</organism>
<accession>A0ACB9FMN2</accession>
<reference evidence="1 2" key="2">
    <citation type="journal article" date="2022" name="Mol. Ecol. Resour.">
        <title>The genomes of chicory, endive, great burdock and yacon provide insights into Asteraceae paleo-polyploidization history and plant inulin production.</title>
        <authorList>
            <person name="Fan W."/>
            <person name="Wang S."/>
            <person name="Wang H."/>
            <person name="Wang A."/>
            <person name="Jiang F."/>
            <person name="Liu H."/>
            <person name="Zhao H."/>
            <person name="Xu D."/>
            <person name="Zhang Y."/>
        </authorList>
    </citation>
    <scope>NUCLEOTIDE SEQUENCE [LARGE SCALE GENOMIC DNA]</scope>
    <source>
        <strain evidence="2">cv. Niubang</strain>
    </source>
</reference>
<name>A0ACB9FMN2_ARCLA</name>
<reference evidence="2" key="1">
    <citation type="journal article" date="2022" name="Mol. Ecol. Resour.">
        <title>The genomes of chicory, endive, great burdock and yacon provide insights into Asteraceae palaeo-polyploidization history and plant inulin production.</title>
        <authorList>
            <person name="Fan W."/>
            <person name="Wang S."/>
            <person name="Wang H."/>
            <person name="Wang A."/>
            <person name="Jiang F."/>
            <person name="Liu H."/>
            <person name="Zhao H."/>
            <person name="Xu D."/>
            <person name="Zhang Y."/>
        </authorList>
    </citation>
    <scope>NUCLEOTIDE SEQUENCE [LARGE SCALE GENOMIC DNA]</scope>
    <source>
        <strain evidence="2">cv. Niubang</strain>
    </source>
</reference>
<evidence type="ECO:0000313" key="1">
    <source>
        <dbReference type="EMBL" id="KAI3772529.1"/>
    </source>
</evidence>
<evidence type="ECO:0000313" key="2">
    <source>
        <dbReference type="Proteomes" id="UP001055879"/>
    </source>
</evidence>
<sequence length="88" mass="9964">MSTFESENIEQLTELRSANDGRGDWRSAKLLRTMGEARGVETEMRLANDANDGRSSILGEVAGGDWREERRELGTRRELGFSTIQQFN</sequence>
<dbReference type="Proteomes" id="UP001055879">
    <property type="component" value="Linkage Group LG01"/>
</dbReference>
<comment type="caution">
    <text evidence="1">The sequence shown here is derived from an EMBL/GenBank/DDBJ whole genome shotgun (WGS) entry which is preliminary data.</text>
</comment>
<protein>
    <submittedName>
        <fullName evidence="1">Uncharacterized protein</fullName>
    </submittedName>
</protein>
<proteinExistence type="predicted"/>
<keyword evidence="2" id="KW-1185">Reference proteome</keyword>
<dbReference type="EMBL" id="CM042047">
    <property type="protein sequence ID" value="KAI3772529.1"/>
    <property type="molecule type" value="Genomic_DNA"/>
</dbReference>
<gene>
    <name evidence="1" type="ORF">L6452_03716</name>
</gene>